<dbReference type="GO" id="GO:0016614">
    <property type="term" value="F:oxidoreductase activity, acting on CH-OH group of donors"/>
    <property type="evidence" value="ECO:0007669"/>
    <property type="project" value="InterPro"/>
</dbReference>
<feature type="binding site" description="axial binding residue" evidence="10">
    <location>
        <position position="62"/>
    </location>
    <ligand>
        <name>heme c</name>
        <dbReference type="ChEBI" id="CHEBI:61717"/>
        <label>1</label>
    </ligand>
    <ligandPart>
        <name>Fe</name>
        <dbReference type="ChEBI" id="CHEBI:18248"/>
    </ligandPart>
</feature>
<feature type="domain" description="Cytochrome c" evidence="11">
    <location>
        <begin position="189"/>
        <end position="298"/>
    </location>
</feature>
<dbReference type="InterPro" id="IPR014353">
    <property type="entry name" value="Membr-bd_ADH_cyt_c"/>
</dbReference>
<comment type="cofactor">
    <cofactor evidence="9">
        <name>heme c</name>
        <dbReference type="ChEBI" id="CHEBI:61717"/>
    </cofactor>
    <text evidence="9">Binds 3 heme c groups covalently per subunit.</text>
</comment>
<name>A0A6M7WGD0_RHILI</name>
<dbReference type="InterPro" id="IPR009056">
    <property type="entry name" value="Cyt_c-like_dom"/>
</dbReference>
<evidence type="ECO:0000256" key="3">
    <source>
        <dbReference type="ARBA" id="ARBA00022617"/>
    </source>
</evidence>
<evidence type="ECO:0000256" key="5">
    <source>
        <dbReference type="ARBA" id="ARBA00022729"/>
    </source>
</evidence>
<evidence type="ECO:0000256" key="4">
    <source>
        <dbReference type="ARBA" id="ARBA00022723"/>
    </source>
</evidence>
<evidence type="ECO:0000256" key="1">
    <source>
        <dbReference type="ARBA" id="ARBA00004236"/>
    </source>
</evidence>
<dbReference type="GO" id="GO:0020037">
    <property type="term" value="F:heme binding"/>
    <property type="evidence" value="ECO:0007669"/>
    <property type="project" value="InterPro"/>
</dbReference>
<keyword evidence="4 10" id="KW-0479">Metal-binding</keyword>
<dbReference type="RefSeq" id="WP_027029966.1">
    <property type="nucleotide sequence ID" value="NZ_CP033367.1"/>
</dbReference>
<gene>
    <name evidence="12" type="ORF">EB235_16565</name>
</gene>
<dbReference type="InterPro" id="IPR051459">
    <property type="entry name" value="Cytochrome_c-type_DH"/>
</dbReference>
<evidence type="ECO:0000256" key="2">
    <source>
        <dbReference type="ARBA" id="ARBA00022475"/>
    </source>
</evidence>
<dbReference type="Pfam" id="PF00034">
    <property type="entry name" value="Cytochrom_C"/>
    <property type="match status" value="1"/>
</dbReference>
<feature type="binding site" description="axial binding residue" evidence="10">
    <location>
        <position position="208"/>
    </location>
    <ligand>
        <name>heme c</name>
        <dbReference type="ChEBI" id="CHEBI:61717"/>
        <label>2</label>
    </ligand>
    <ligandPart>
        <name>Fe</name>
        <dbReference type="ChEBI" id="CHEBI:18248"/>
    </ligandPart>
</feature>
<feature type="binding site" description="axial binding residue" evidence="10">
    <location>
        <position position="346"/>
    </location>
    <ligand>
        <name>heme c</name>
        <dbReference type="ChEBI" id="CHEBI:61717"/>
        <label>3</label>
    </ligand>
    <ligandPart>
        <name>Fe</name>
        <dbReference type="ChEBI" id="CHEBI:18248"/>
    </ligandPart>
</feature>
<feature type="binding site" description="covalent" evidence="9">
    <location>
        <position position="207"/>
    </location>
    <ligand>
        <name>heme c</name>
        <dbReference type="ChEBI" id="CHEBI:61717"/>
        <label>2</label>
    </ligand>
</feature>
<dbReference type="Proteomes" id="UP000503017">
    <property type="component" value="Chromosome"/>
</dbReference>
<dbReference type="PANTHER" id="PTHR35008:SF8">
    <property type="entry name" value="ALCOHOL DEHYDROGENASE CYTOCHROME C SUBUNIT"/>
    <property type="match status" value="1"/>
</dbReference>
<keyword evidence="5" id="KW-0732">Signal</keyword>
<evidence type="ECO:0000313" key="13">
    <source>
        <dbReference type="Proteomes" id="UP000503017"/>
    </source>
</evidence>
<dbReference type="PANTHER" id="PTHR35008">
    <property type="entry name" value="BLL4482 PROTEIN-RELATED"/>
    <property type="match status" value="1"/>
</dbReference>
<protein>
    <submittedName>
        <fullName evidence="12">Cytochrome c</fullName>
    </submittedName>
</protein>
<dbReference type="GO" id="GO:0005886">
    <property type="term" value="C:plasma membrane"/>
    <property type="evidence" value="ECO:0007669"/>
    <property type="project" value="UniProtKB-SubCell"/>
</dbReference>
<dbReference type="PROSITE" id="PS51007">
    <property type="entry name" value="CYTC"/>
    <property type="match status" value="3"/>
</dbReference>
<evidence type="ECO:0000313" key="12">
    <source>
        <dbReference type="EMBL" id="QKD02920.1"/>
    </source>
</evidence>
<evidence type="ECO:0000256" key="10">
    <source>
        <dbReference type="PIRSR" id="PIRSR000018-51"/>
    </source>
</evidence>
<keyword evidence="3 9" id="KW-0349">Heme</keyword>
<feature type="binding site" description="covalent" evidence="9">
    <location>
        <position position="342"/>
    </location>
    <ligand>
        <name>heme c</name>
        <dbReference type="ChEBI" id="CHEBI:61717"/>
        <label>3</label>
    </ligand>
</feature>
<dbReference type="SUPFAM" id="SSF46626">
    <property type="entry name" value="Cytochrome c"/>
    <property type="match status" value="3"/>
</dbReference>
<dbReference type="EMBL" id="CP033367">
    <property type="protein sequence ID" value="QKD02920.1"/>
    <property type="molecule type" value="Genomic_DNA"/>
</dbReference>
<feature type="binding site" description="covalent" evidence="9">
    <location>
        <position position="204"/>
    </location>
    <ligand>
        <name>heme c</name>
        <dbReference type="ChEBI" id="CHEBI:61717"/>
        <label>2</label>
    </ligand>
</feature>
<keyword evidence="6" id="KW-0677">Repeat</keyword>
<evidence type="ECO:0000256" key="6">
    <source>
        <dbReference type="ARBA" id="ARBA00022737"/>
    </source>
</evidence>
<dbReference type="PIRSF" id="PIRSF000018">
    <property type="entry name" value="Mb_ADH_cyt_c"/>
    <property type="match status" value="1"/>
</dbReference>
<evidence type="ECO:0000256" key="8">
    <source>
        <dbReference type="ARBA" id="ARBA00023136"/>
    </source>
</evidence>
<keyword evidence="2" id="KW-1003">Cell membrane</keyword>
<proteinExistence type="predicted"/>
<keyword evidence="8" id="KW-0472">Membrane</keyword>
<dbReference type="InterPro" id="IPR036909">
    <property type="entry name" value="Cyt_c-like_dom_sf"/>
</dbReference>
<dbReference type="Pfam" id="PF13442">
    <property type="entry name" value="Cytochrome_CBB3"/>
    <property type="match status" value="1"/>
</dbReference>
<dbReference type="GO" id="GO:0005506">
    <property type="term" value="F:iron ion binding"/>
    <property type="evidence" value="ECO:0007669"/>
    <property type="project" value="InterPro"/>
</dbReference>
<evidence type="ECO:0000256" key="7">
    <source>
        <dbReference type="ARBA" id="ARBA00023004"/>
    </source>
</evidence>
<comment type="subcellular location">
    <subcellularLocation>
        <location evidence="1">Cell membrane</location>
    </subcellularLocation>
</comment>
<keyword evidence="7 10" id="KW-0408">Iron</keyword>
<dbReference type="Gene3D" id="1.10.760.10">
    <property type="entry name" value="Cytochrome c-like domain"/>
    <property type="match status" value="3"/>
</dbReference>
<evidence type="ECO:0000256" key="9">
    <source>
        <dbReference type="PIRSR" id="PIRSR000018-50"/>
    </source>
</evidence>
<reference evidence="12 13" key="1">
    <citation type="submission" date="2018-10" db="EMBL/GenBank/DDBJ databases">
        <authorList>
            <person name="Perry B.J."/>
            <person name="Sullivan J.T."/>
            <person name="Murphy R.J.T."/>
            <person name="Ramsay J.P."/>
            <person name="Ronson C.W."/>
        </authorList>
    </citation>
    <scope>NUCLEOTIDE SEQUENCE [LARGE SCALE GENOMIC DNA]</scope>
    <source>
        <strain evidence="12 13">R88b</strain>
    </source>
</reference>
<feature type="domain" description="Cytochrome c" evidence="11">
    <location>
        <begin position="329"/>
        <end position="416"/>
    </location>
</feature>
<accession>A0A6M7WGD0</accession>
<dbReference type="GO" id="GO:0009055">
    <property type="term" value="F:electron transfer activity"/>
    <property type="evidence" value="ECO:0007669"/>
    <property type="project" value="InterPro"/>
</dbReference>
<evidence type="ECO:0000259" key="11">
    <source>
        <dbReference type="PROSITE" id="PS51007"/>
    </source>
</evidence>
<organism evidence="12 13">
    <name type="scientific">Mesorhizobium loti R88b</name>
    <dbReference type="NCBI Taxonomy" id="935548"/>
    <lineage>
        <taxon>Bacteria</taxon>
        <taxon>Pseudomonadati</taxon>
        <taxon>Pseudomonadota</taxon>
        <taxon>Alphaproteobacteria</taxon>
        <taxon>Hyphomicrobiales</taxon>
        <taxon>Phyllobacteriaceae</taxon>
        <taxon>Mesorhizobium</taxon>
    </lineage>
</organism>
<sequence length="434" mass="46153">MKRLGLIVLAAVVVIAAAVAVFLFKPASLPDVSVAQAALPTGQALIDRGEYLARAADCVACHTTSGGKPYAGGLAFKLPFGTLYSPNITPDKETGIGNWSDAEFVRALHQGIDDQGKNLYPAFPYAAYARMTTEDALAIKAYLFSLPPVRADAPKNELVFPFNQRYVMRFWNLLFVPSGPLQPDPQQTADWNRGAYLVEAMAHCGECHTPRNLFYALDSGKTFAGAELQGWKAYNISSDKRTGIGNWSDEQLSDYLSKGHAEGRGSPTGSMGEAVDYSLRHLTPEDIKAIVAYVRTVPPQVSSDQAIVEADPPALKASTAYAPSPDAAAQGGLGLKLFQGACASCHGWNGEGLQTPYAALRGSRTVNDPDGTNLIQVILKGAHMTTPSGTQAMPAFANAYSDVEIAALGNYVLAHFGGKQSAITPADVAKARTQ</sequence>
<feature type="binding site" description="covalent" evidence="9">
    <location>
        <position position="61"/>
    </location>
    <ligand>
        <name>heme c</name>
        <dbReference type="ChEBI" id="CHEBI:61717"/>
        <label>1</label>
    </ligand>
</feature>
<dbReference type="AlphaFoldDB" id="A0A6M7WGD0"/>
<feature type="binding site" description="covalent" evidence="9">
    <location>
        <position position="58"/>
    </location>
    <ligand>
        <name>heme c</name>
        <dbReference type="ChEBI" id="CHEBI:61717"/>
        <label>1</label>
    </ligand>
</feature>
<feature type="domain" description="Cytochrome c" evidence="11">
    <location>
        <begin position="44"/>
        <end position="147"/>
    </location>
</feature>
<feature type="binding site" description="covalent" evidence="9">
    <location>
        <position position="345"/>
    </location>
    <ligand>
        <name>heme c</name>
        <dbReference type="ChEBI" id="CHEBI:61717"/>
        <label>3</label>
    </ligand>
</feature>